<comment type="caution">
    <text evidence="8">The sequence shown here is derived from an EMBL/GenBank/DDBJ whole genome shotgun (WGS) entry which is preliminary data.</text>
</comment>
<keyword evidence="5" id="KW-0238">DNA-binding</keyword>
<dbReference type="EMBL" id="SNRY01006234">
    <property type="protein sequence ID" value="KAA6313051.1"/>
    <property type="molecule type" value="Genomic_DNA"/>
</dbReference>
<evidence type="ECO:0000256" key="1">
    <source>
        <dbReference type="ARBA" id="ARBA00011900"/>
    </source>
</evidence>
<dbReference type="Gene3D" id="3.90.220.20">
    <property type="entry name" value="DNA methylase specificity domains"/>
    <property type="match status" value="1"/>
</dbReference>
<reference evidence="8" key="1">
    <citation type="submission" date="2019-03" db="EMBL/GenBank/DDBJ databases">
        <title>Single cell metagenomics reveals metabolic interactions within the superorganism composed of flagellate Streblomastix strix and complex community of Bacteroidetes bacteria on its surface.</title>
        <authorList>
            <person name="Treitli S.C."/>
            <person name="Kolisko M."/>
            <person name="Husnik F."/>
            <person name="Keeling P."/>
            <person name="Hampl V."/>
        </authorList>
    </citation>
    <scope>NUCLEOTIDE SEQUENCE</scope>
    <source>
        <strain evidence="8">STM</strain>
    </source>
</reference>
<accession>A0A5J4PW79</accession>
<feature type="domain" description="TaqI-like C-terminal specificity" evidence="7">
    <location>
        <begin position="47"/>
        <end position="177"/>
    </location>
</feature>
<keyword evidence="3" id="KW-0808">Transferase</keyword>
<dbReference type="AlphaFoldDB" id="A0A5J4PW79"/>
<protein>
    <recommendedName>
        <fullName evidence="1">site-specific DNA-methyltransferase (adenine-specific)</fullName>
        <ecNumber evidence="1">2.1.1.72</ecNumber>
    </recommendedName>
</protein>
<dbReference type="GO" id="GO:0032259">
    <property type="term" value="P:methylation"/>
    <property type="evidence" value="ECO:0007669"/>
    <property type="project" value="UniProtKB-KW"/>
</dbReference>
<keyword evidence="4" id="KW-0680">Restriction system</keyword>
<proteinExistence type="predicted"/>
<dbReference type="GO" id="GO:0009307">
    <property type="term" value="P:DNA restriction-modification system"/>
    <property type="evidence" value="ECO:0007669"/>
    <property type="project" value="UniProtKB-KW"/>
</dbReference>
<keyword evidence="2" id="KW-0489">Methyltransferase</keyword>
<dbReference type="InterPro" id="IPR050953">
    <property type="entry name" value="N4_N6_ade-DNA_methylase"/>
</dbReference>
<dbReference type="GO" id="GO:0009007">
    <property type="term" value="F:site-specific DNA-methyltransferase (adenine-specific) activity"/>
    <property type="evidence" value="ECO:0007669"/>
    <property type="project" value="UniProtKB-EC"/>
</dbReference>
<dbReference type="Pfam" id="PF12950">
    <property type="entry name" value="TaqI_C"/>
    <property type="match status" value="1"/>
</dbReference>
<dbReference type="GO" id="GO:0003677">
    <property type="term" value="F:DNA binding"/>
    <property type="evidence" value="ECO:0007669"/>
    <property type="project" value="UniProtKB-KW"/>
</dbReference>
<dbReference type="EC" id="2.1.1.72" evidence="1"/>
<sequence>MGTPLKEWDINIYRGILTGYNEAFIIDGKKKDELIEKDPKSVDIIRPLLRGRDIKRYGYEFADLYLITTFPSLKIDIEQYPAVKQHLMSFGYDRLKQTGEKGARKKTNNQWFETQDTIGYWEDFYKQKIIWKIIGNQMAFSIDSNKYVVNNACYILTGSCLEYLLSVLNSNIIKWYSYITNMNKTGVGDVQVGGQNVNLFPIPLLSDSEQKPFIELVEKILIKKGKKENTAILETKIDNFIYEMYGLSEEEYNFIESQ</sequence>
<comment type="catalytic activity">
    <reaction evidence="6">
        <text>a 2'-deoxyadenosine in DNA + S-adenosyl-L-methionine = an N(6)-methyl-2'-deoxyadenosine in DNA + S-adenosyl-L-homocysteine + H(+)</text>
        <dbReference type="Rhea" id="RHEA:15197"/>
        <dbReference type="Rhea" id="RHEA-COMP:12418"/>
        <dbReference type="Rhea" id="RHEA-COMP:12419"/>
        <dbReference type="ChEBI" id="CHEBI:15378"/>
        <dbReference type="ChEBI" id="CHEBI:57856"/>
        <dbReference type="ChEBI" id="CHEBI:59789"/>
        <dbReference type="ChEBI" id="CHEBI:90615"/>
        <dbReference type="ChEBI" id="CHEBI:90616"/>
        <dbReference type="EC" id="2.1.1.72"/>
    </reaction>
</comment>
<dbReference type="PANTHER" id="PTHR33841:SF1">
    <property type="entry name" value="DNA METHYLTRANSFERASE A"/>
    <property type="match status" value="1"/>
</dbReference>
<evidence type="ECO:0000256" key="5">
    <source>
        <dbReference type="ARBA" id="ARBA00023125"/>
    </source>
</evidence>
<evidence type="ECO:0000256" key="4">
    <source>
        <dbReference type="ARBA" id="ARBA00022747"/>
    </source>
</evidence>
<evidence type="ECO:0000256" key="2">
    <source>
        <dbReference type="ARBA" id="ARBA00022603"/>
    </source>
</evidence>
<dbReference type="InterPro" id="IPR044946">
    <property type="entry name" value="Restrct_endonuc_typeI_TRD_sf"/>
</dbReference>
<dbReference type="PANTHER" id="PTHR33841">
    <property type="entry name" value="DNA METHYLTRANSFERASE YEEA-RELATED"/>
    <property type="match status" value="1"/>
</dbReference>
<organism evidence="8">
    <name type="scientific">termite gut metagenome</name>
    <dbReference type="NCBI Taxonomy" id="433724"/>
    <lineage>
        <taxon>unclassified sequences</taxon>
        <taxon>metagenomes</taxon>
        <taxon>organismal metagenomes</taxon>
    </lineage>
</organism>
<dbReference type="InterPro" id="IPR025931">
    <property type="entry name" value="TaqI_C"/>
</dbReference>
<name>A0A5J4PW79_9ZZZZ</name>
<evidence type="ECO:0000313" key="8">
    <source>
        <dbReference type="EMBL" id="KAA6313051.1"/>
    </source>
</evidence>
<evidence type="ECO:0000259" key="7">
    <source>
        <dbReference type="Pfam" id="PF12950"/>
    </source>
</evidence>
<gene>
    <name evidence="8" type="ORF">EZS27_036116</name>
</gene>
<evidence type="ECO:0000256" key="6">
    <source>
        <dbReference type="ARBA" id="ARBA00047942"/>
    </source>
</evidence>
<evidence type="ECO:0000256" key="3">
    <source>
        <dbReference type="ARBA" id="ARBA00022679"/>
    </source>
</evidence>